<sequence length="358" mass="39135">MTVTPSSVRDLLTYAELSEIEKAPLIPTGRYPTWYPIFYDEPKTVEFLTNQSVALVAKAGGIDWLRALHGRLTRLEDPEDAAAALAELRAYGGLLHAGFGVSPIAQSEVAAPEFSVDAGDELIVVEVFTKHQCGADKHLLGGTPPGVEHFATKGEHATIETTVSVLQPGGAPDPTRPPHSVRADLISRVCAARGDETQLSDKAPSLLWIDFRSFGLWPEAMKLEQAAPLISGRDGLTSGALWYAFYGWRGAPVFEDCFFPRDRVAPMEHDGRFRVTGEKKTKLSGAILVVSDGLILLENPWTAHPLSDRARGLCERLPCFDLGRAVCNWSPGDALALTDLGRHQIEAMEHWREVFEGD</sequence>
<organism evidence="1 2">
    <name type="scientific">Methylocella tundrae</name>
    <dbReference type="NCBI Taxonomy" id="227605"/>
    <lineage>
        <taxon>Bacteria</taxon>
        <taxon>Pseudomonadati</taxon>
        <taxon>Pseudomonadota</taxon>
        <taxon>Alphaproteobacteria</taxon>
        <taxon>Hyphomicrobiales</taxon>
        <taxon>Beijerinckiaceae</taxon>
        <taxon>Methylocella</taxon>
    </lineage>
</organism>
<proteinExistence type="predicted"/>
<dbReference type="RefSeq" id="WP_134492150.1">
    <property type="nucleotide sequence ID" value="NZ_CP139089.1"/>
</dbReference>
<dbReference type="Proteomes" id="UP000294360">
    <property type="component" value="Chromosome"/>
</dbReference>
<reference evidence="1 2" key="1">
    <citation type="submission" date="2019-03" db="EMBL/GenBank/DDBJ databases">
        <authorList>
            <person name="Kox A.R. M."/>
        </authorList>
    </citation>
    <scope>NUCLEOTIDE SEQUENCE [LARGE SCALE GENOMIC DNA]</scope>
    <source>
        <strain evidence="1">MTUNDRAET4 annotated genome</strain>
    </source>
</reference>
<dbReference type="EMBL" id="LR536450">
    <property type="protein sequence ID" value="VFU11144.1"/>
    <property type="molecule type" value="Genomic_DNA"/>
</dbReference>
<evidence type="ECO:0000313" key="2">
    <source>
        <dbReference type="Proteomes" id="UP000294360"/>
    </source>
</evidence>
<name>A0A4V6IN88_METTU</name>
<evidence type="ECO:0000313" key="1">
    <source>
        <dbReference type="EMBL" id="VFU11144.1"/>
    </source>
</evidence>
<dbReference type="OrthoDB" id="9133707at2"/>
<dbReference type="AlphaFoldDB" id="A0A4V6IN88"/>
<dbReference type="KEGG" id="mtun:MTUNDRAET4_4263"/>
<protein>
    <submittedName>
        <fullName evidence="1">Uncharacterized protein</fullName>
    </submittedName>
</protein>
<accession>A0A4V6IN88</accession>
<gene>
    <name evidence="1" type="ORF">MTUNDRAET4_4263</name>
</gene>